<dbReference type="EMBL" id="JASCZI010032136">
    <property type="protein sequence ID" value="MED6127923.1"/>
    <property type="molecule type" value="Genomic_DNA"/>
</dbReference>
<feature type="non-terminal residue" evidence="1">
    <location>
        <position position="64"/>
    </location>
</feature>
<reference evidence="1 2" key="1">
    <citation type="journal article" date="2023" name="Plants (Basel)">
        <title>Bridging the Gap: Combining Genomics and Transcriptomics Approaches to Understand Stylosanthes scabra, an Orphan Legume from the Brazilian Caatinga.</title>
        <authorList>
            <person name="Ferreira-Neto J.R.C."/>
            <person name="da Silva M.D."/>
            <person name="Binneck E."/>
            <person name="de Melo N.F."/>
            <person name="da Silva R.H."/>
            <person name="de Melo A.L.T.M."/>
            <person name="Pandolfi V."/>
            <person name="Bustamante F.O."/>
            <person name="Brasileiro-Vidal A.C."/>
            <person name="Benko-Iseppon A.M."/>
        </authorList>
    </citation>
    <scope>NUCLEOTIDE SEQUENCE [LARGE SCALE GENOMIC DNA]</scope>
    <source>
        <tissue evidence="1">Leaves</tissue>
    </source>
</reference>
<organism evidence="1 2">
    <name type="scientific">Stylosanthes scabra</name>
    <dbReference type="NCBI Taxonomy" id="79078"/>
    <lineage>
        <taxon>Eukaryota</taxon>
        <taxon>Viridiplantae</taxon>
        <taxon>Streptophyta</taxon>
        <taxon>Embryophyta</taxon>
        <taxon>Tracheophyta</taxon>
        <taxon>Spermatophyta</taxon>
        <taxon>Magnoliopsida</taxon>
        <taxon>eudicotyledons</taxon>
        <taxon>Gunneridae</taxon>
        <taxon>Pentapetalae</taxon>
        <taxon>rosids</taxon>
        <taxon>fabids</taxon>
        <taxon>Fabales</taxon>
        <taxon>Fabaceae</taxon>
        <taxon>Papilionoideae</taxon>
        <taxon>50 kb inversion clade</taxon>
        <taxon>dalbergioids sensu lato</taxon>
        <taxon>Dalbergieae</taxon>
        <taxon>Pterocarpus clade</taxon>
        <taxon>Stylosanthes</taxon>
    </lineage>
</organism>
<protein>
    <submittedName>
        <fullName evidence="1">Uncharacterized protein</fullName>
    </submittedName>
</protein>
<name>A0ABU6RVW7_9FABA</name>
<proteinExistence type="predicted"/>
<sequence length="64" mass="6898">MVPLGQMKGSEGVFEMILEVALQSGCSIDNPEPVGSSYQALKYSSDLLTQAFPWTIAPQAYNMG</sequence>
<comment type="caution">
    <text evidence="1">The sequence shown here is derived from an EMBL/GenBank/DDBJ whole genome shotgun (WGS) entry which is preliminary data.</text>
</comment>
<dbReference type="Proteomes" id="UP001341840">
    <property type="component" value="Unassembled WGS sequence"/>
</dbReference>
<evidence type="ECO:0000313" key="1">
    <source>
        <dbReference type="EMBL" id="MED6127923.1"/>
    </source>
</evidence>
<accession>A0ABU6RVW7</accession>
<gene>
    <name evidence="1" type="ORF">PIB30_092674</name>
</gene>
<evidence type="ECO:0000313" key="2">
    <source>
        <dbReference type="Proteomes" id="UP001341840"/>
    </source>
</evidence>
<keyword evidence="2" id="KW-1185">Reference proteome</keyword>